<sequence length="315" mass="35128">MSASSQPRLSVREAALAAAQARLNPPPSYDSSSTYASNPAVTGGVVPQAATNGGSSVAEQAPFSPGSRASPGPALTDKEEKELKLKFGKLLNRGIVRDNGYKESAEAVETLLKIANNILSSDDPKYRIMKATNGMLQKKVLSVKGGHDYIIALGFRTKTVDFVKLYVFEKTLRSTHELKIGAEVLQGHLTSLKERVNLSSQSLLNHNQEEAARRAQALREIEADRESVKIRGERERQARETKEQAKRERRERGEAEEAEETVDRDDERRREMANAVVRNDRDYRRNTVEDEYNEDDDYPPTYGETFFGGGRRLGD</sequence>
<dbReference type="CDD" id="cd09212">
    <property type="entry name" value="PUB"/>
    <property type="match status" value="1"/>
</dbReference>
<feature type="compositionally biased region" description="Gly residues" evidence="1">
    <location>
        <begin position="306"/>
        <end position="315"/>
    </location>
</feature>
<dbReference type="InterPro" id="IPR018997">
    <property type="entry name" value="PUB_domain"/>
</dbReference>
<feature type="domain" description="PUB" evidence="2">
    <location>
        <begin position="104"/>
        <end position="169"/>
    </location>
</feature>
<feature type="compositionally biased region" description="Polar residues" evidence="1">
    <location>
        <begin position="49"/>
        <end position="58"/>
    </location>
</feature>
<feature type="compositionally biased region" description="Basic and acidic residues" evidence="1">
    <location>
        <begin position="229"/>
        <end position="255"/>
    </location>
</feature>
<dbReference type="AlphaFoldDB" id="A0A854QB40"/>
<comment type="caution">
    <text evidence="3">The sequence shown here is derived from an EMBL/GenBank/DDBJ whole genome shotgun (WGS) entry which is preliminary data.</text>
</comment>
<gene>
    <name evidence="3" type="ORF">C361_06053</name>
</gene>
<name>A0A854QB40_CRYNE</name>
<dbReference type="GO" id="GO:0005737">
    <property type="term" value="C:cytoplasm"/>
    <property type="evidence" value="ECO:0007669"/>
    <property type="project" value="TreeGrafter"/>
</dbReference>
<feature type="region of interest" description="Disordered" evidence="1">
    <location>
        <begin position="16"/>
        <end position="76"/>
    </location>
</feature>
<feature type="compositionally biased region" description="Acidic residues" evidence="1">
    <location>
        <begin position="289"/>
        <end position="298"/>
    </location>
</feature>
<evidence type="ECO:0000259" key="2">
    <source>
        <dbReference type="Pfam" id="PF09409"/>
    </source>
</evidence>
<evidence type="ECO:0000256" key="1">
    <source>
        <dbReference type="SAM" id="MobiDB-lite"/>
    </source>
</evidence>
<evidence type="ECO:0000313" key="3">
    <source>
        <dbReference type="EMBL" id="OXG13906.1"/>
    </source>
</evidence>
<evidence type="ECO:0000313" key="4">
    <source>
        <dbReference type="Proteomes" id="UP000199727"/>
    </source>
</evidence>
<feature type="compositionally biased region" description="Polar residues" evidence="1">
    <location>
        <begin position="29"/>
        <end position="40"/>
    </location>
</feature>
<accession>A0A854QB40</accession>
<dbReference type="OrthoDB" id="49605at2759"/>
<dbReference type="PANTHER" id="PTHR23153:SF38">
    <property type="entry name" value="UBX DOMAIN-CONTAINING PROTEIN 6"/>
    <property type="match status" value="1"/>
</dbReference>
<dbReference type="SUPFAM" id="SSF143503">
    <property type="entry name" value="PUG domain-like"/>
    <property type="match status" value="1"/>
</dbReference>
<dbReference type="EMBL" id="AMKT01000078">
    <property type="protein sequence ID" value="OXG13906.1"/>
    <property type="molecule type" value="Genomic_DNA"/>
</dbReference>
<dbReference type="Proteomes" id="UP000199727">
    <property type="component" value="Unassembled WGS sequence"/>
</dbReference>
<dbReference type="PANTHER" id="PTHR23153">
    <property type="entry name" value="UBX-RELATED"/>
    <property type="match status" value="1"/>
</dbReference>
<dbReference type="Pfam" id="PF09409">
    <property type="entry name" value="PUB"/>
    <property type="match status" value="1"/>
</dbReference>
<proteinExistence type="predicted"/>
<dbReference type="Gene3D" id="1.20.58.2190">
    <property type="match status" value="1"/>
</dbReference>
<organism evidence="3 4">
    <name type="scientific">Cryptococcus neoformans Tu259-1</name>
    <dbReference type="NCBI Taxonomy" id="1230072"/>
    <lineage>
        <taxon>Eukaryota</taxon>
        <taxon>Fungi</taxon>
        <taxon>Dikarya</taxon>
        <taxon>Basidiomycota</taxon>
        <taxon>Agaricomycotina</taxon>
        <taxon>Tremellomycetes</taxon>
        <taxon>Tremellales</taxon>
        <taxon>Cryptococcaceae</taxon>
        <taxon>Cryptococcus</taxon>
        <taxon>Cryptococcus neoformans species complex</taxon>
    </lineage>
</organism>
<protein>
    <recommendedName>
        <fullName evidence="2">PUB domain-containing protein</fullName>
    </recommendedName>
</protein>
<feature type="compositionally biased region" description="Basic and acidic residues" evidence="1">
    <location>
        <begin position="265"/>
        <end position="288"/>
    </location>
</feature>
<reference evidence="3 4" key="1">
    <citation type="submission" date="2017-06" db="EMBL/GenBank/DDBJ databases">
        <title>Global population genomics of the pathogenic fungus Cryptococcus neoformans var. grubii.</title>
        <authorList>
            <person name="Cuomo C."/>
            <person name="Litvintseva A."/>
            <person name="Chen Y."/>
            <person name="Young S."/>
            <person name="Zeng Q."/>
            <person name="Chapman S."/>
            <person name="Gujja S."/>
            <person name="Saif S."/>
            <person name="Birren B."/>
        </authorList>
    </citation>
    <scope>NUCLEOTIDE SEQUENCE [LARGE SCALE GENOMIC DNA]</scope>
    <source>
        <strain evidence="3 4">Tu259-1</strain>
    </source>
</reference>
<feature type="region of interest" description="Disordered" evidence="1">
    <location>
        <begin position="229"/>
        <end position="315"/>
    </location>
</feature>
<dbReference type="InterPro" id="IPR036339">
    <property type="entry name" value="PUB-like_dom_sf"/>
</dbReference>